<evidence type="ECO:0000256" key="5">
    <source>
        <dbReference type="SAM" id="Phobius"/>
    </source>
</evidence>
<dbReference type="GO" id="GO:0016020">
    <property type="term" value="C:membrane"/>
    <property type="evidence" value="ECO:0007669"/>
    <property type="project" value="UniProtKB-SubCell"/>
</dbReference>
<dbReference type="EMBL" id="CP001140">
    <property type="protein sequence ID" value="ACL10402.1"/>
    <property type="molecule type" value="Genomic_DNA"/>
</dbReference>
<feature type="transmembrane region" description="Helical" evidence="5">
    <location>
        <begin position="194"/>
        <end position="212"/>
    </location>
</feature>
<evidence type="ECO:0000256" key="4">
    <source>
        <dbReference type="ARBA" id="ARBA00023136"/>
    </source>
</evidence>
<keyword evidence="3 5" id="KW-1133">Transmembrane helix</keyword>
<evidence type="ECO:0000313" key="6">
    <source>
        <dbReference type="EMBL" id="ACL10402.1"/>
    </source>
</evidence>
<dbReference type="HOGENOM" id="CLU_015114_1_3_2"/>
<dbReference type="GO" id="GO:0005385">
    <property type="term" value="F:zinc ion transmembrane transporter activity"/>
    <property type="evidence" value="ECO:0007669"/>
    <property type="project" value="TreeGrafter"/>
</dbReference>
<feature type="transmembrane region" description="Helical" evidence="5">
    <location>
        <begin position="61"/>
        <end position="81"/>
    </location>
</feature>
<reference evidence="6 7" key="1">
    <citation type="journal article" date="2009" name="J. Bacteriol.">
        <title>Complete genome sequence of the anaerobic, protein-degrading hyperthermophilic crenarchaeon Desulfurococcus kamchatkensis.</title>
        <authorList>
            <person name="Ravin N.V."/>
            <person name="Mardanov A.V."/>
            <person name="Beletsky A.V."/>
            <person name="Kublanov I.V."/>
            <person name="Kolganova T.V."/>
            <person name="Lebedinsky A.V."/>
            <person name="Chernyh N.A."/>
            <person name="Bonch-Osmolovskaya E.A."/>
            <person name="Skryabin K.G."/>
        </authorList>
    </citation>
    <scope>NUCLEOTIDE SEQUENCE [LARGE SCALE GENOMIC DNA]</scope>
    <source>
        <strain evidence="7">DSM 18924 / JCM 16383 / VKM B-2413 / 1221n</strain>
    </source>
</reference>
<dbReference type="PANTHER" id="PTHR11040:SF70">
    <property type="entry name" value="OS05G0316100 PROTEIN"/>
    <property type="match status" value="1"/>
</dbReference>
<dbReference type="Pfam" id="PF02535">
    <property type="entry name" value="Zip"/>
    <property type="match status" value="1"/>
</dbReference>
<dbReference type="STRING" id="490899.DKAM_0073"/>
<dbReference type="AlphaFoldDB" id="B8D3D3"/>
<dbReference type="KEGG" id="dka:DKAM_0073"/>
<dbReference type="eggNOG" id="arCOG00576">
    <property type="taxonomic scope" value="Archaea"/>
</dbReference>
<keyword evidence="4 5" id="KW-0472">Membrane</keyword>
<dbReference type="Proteomes" id="UP000006903">
    <property type="component" value="Chromosome"/>
</dbReference>
<protein>
    <submittedName>
        <fullName evidence="6">Heavy-metal cation transporter, ZIP family</fullName>
    </submittedName>
</protein>
<feature type="transmembrane region" description="Helical" evidence="5">
    <location>
        <begin position="133"/>
        <end position="156"/>
    </location>
</feature>
<gene>
    <name evidence="6" type="ordered locus">DKAM_0073</name>
</gene>
<organism evidence="6 7">
    <name type="scientific">Desulfurococcus amylolyticus (strain DSM 18924 / JCM 16383 / VKM B-2413 / 1221n)</name>
    <name type="common">Desulfurococcus kamchatkensis</name>
    <dbReference type="NCBI Taxonomy" id="490899"/>
    <lineage>
        <taxon>Archaea</taxon>
        <taxon>Thermoproteota</taxon>
        <taxon>Thermoprotei</taxon>
        <taxon>Desulfurococcales</taxon>
        <taxon>Desulfurococcaceae</taxon>
        <taxon>Desulfurococcus</taxon>
    </lineage>
</organism>
<evidence type="ECO:0000256" key="3">
    <source>
        <dbReference type="ARBA" id="ARBA00022989"/>
    </source>
</evidence>
<dbReference type="GeneID" id="7170404"/>
<proteinExistence type="predicted"/>
<dbReference type="RefSeq" id="WP_012607744.1">
    <property type="nucleotide sequence ID" value="NC_011766.1"/>
</dbReference>
<name>B8D3D3_DESA1</name>
<feature type="transmembrane region" description="Helical" evidence="5">
    <location>
        <begin position="163"/>
        <end position="188"/>
    </location>
</feature>
<feature type="transmembrane region" description="Helical" evidence="5">
    <location>
        <begin position="6"/>
        <end position="28"/>
    </location>
</feature>
<accession>B8D3D3</accession>
<evidence type="ECO:0000256" key="1">
    <source>
        <dbReference type="ARBA" id="ARBA00004141"/>
    </source>
</evidence>
<evidence type="ECO:0000313" key="7">
    <source>
        <dbReference type="Proteomes" id="UP000006903"/>
    </source>
</evidence>
<dbReference type="PANTHER" id="PTHR11040">
    <property type="entry name" value="ZINC/IRON TRANSPORTER"/>
    <property type="match status" value="1"/>
</dbReference>
<evidence type="ECO:0000256" key="2">
    <source>
        <dbReference type="ARBA" id="ARBA00022692"/>
    </source>
</evidence>
<keyword evidence="2 5" id="KW-0812">Transmembrane</keyword>
<feature type="transmembrane region" description="Helical" evidence="5">
    <location>
        <begin position="224"/>
        <end position="241"/>
    </location>
</feature>
<feature type="transmembrane region" description="Helical" evidence="5">
    <location>
        <begin position="102"/>
        <end position="127"/>
    </location>
</feature>
<comment type="subcellular location">
    <subcellularLocation>
        <location evidence="1">Membrane</location>
        <topology evidence="1">Multi-pass membrane protein</topology>
    </subcellularLocation>
</comment>
<sequence>MIGDVLLVNTLIIFALSIVGIIPVLVGFRFTDSGIDATLGFSGGVMLTVSFSMIYETGGGILQPLFFGVGFTVMWILEAIVPHEHMIKGYEGPVFFRQKLKMAWLIAFSMILHNIPEGLTVGSSTIIDQALGFSTTIAIGLQDIVEGFMAGLPYIIMGRRMSALLLSLLAASAEAGAALASGYIGTLYKGLDTILAGVSSGAMVFIVVHEVIPETHREHFSESTIGVLLGVMTALLLEYYLG</sequence>
<dbReference type="InterPro" id="IPR003689">
    <property type="entry name" value="ZIP"/>
</dbReference>